<comment type="function">
    <text evidence="7">Involved in chromatin organization.</text>
</comment>
<comment type="subunit">
    <text evidence="8">Found in a mRNA splicing-dependent exon junction complex (EJC) with DEK, RBM8A, RNPS1, SRRM1 and ALYREF/THOC4. Interacts with histones H2A, H2B, H3, H4, acetylated histone H4, non-phosphorylated DAXX and HDAC2. Component of the B-WICH complex, at least composed of SMARCA5/SNF2H, BAZ1B/WSTF, SF3B1, DEK, MYO1C, ERCC6, MYBBP1A and DDX21. Binds DNA.</text>
</comment>
<dbReference type="PANTHER" id="PTHR13468:SF1">
    <property type="entry name" value="PROTEIN DEK"/>
    <property type="match status" value="1"/>
</dbReference>
<reference evidence="12" key="1">
    <citation type="submission" date="2022-01" db="EMBL/GenBank/DDBJ databases">
        <authorList>
            <person name="King R."/>
        </authorList>
    </citation>
    <scope>NUCLEOTIDE SEQUENCE</scope>
</reference>
<dbReference type="Pfam" id="PF08766">
    <property type="entry name" value="DEK_C"/>
    <property type="match status" value="1"/>
</dbReference>
<feature type="compositionally biased region" description="Basic residues" evidence="10">
    <location>
        <begin position="420"/>
        <end position="431"/>
    </location>
</feature>
<gene>
    <name evidence="12" type="ORF">CEUTPL_LOCUS4655</name>
</gene>
<evidence type="ECO:0000256" key="10">
    <source>
        <dbReference type="SAM" id="MobiDB-lite"/>
    </source>
</evidence>
<dbReference type="GO" id="GO:0003677">
    <property type="term" value="F:DNA binding"/>
    <property type="evidence" value="ECO:0007669"/>
    <property type="project" value="UniProtKB-KW"/>
</dbReference>
<dbReference type="InterPro" id="IPR014876">
    <property type="entry name" value="DEK_C"/>
</dbReference>
<feature type="compositionally biased region" description="Basic and acidic residues" evidence="10">
    <location>
        <begin position="203"/>
        <end position="228"/>
    </location>
</feature>
<evidence type="ECO:0000256" key="3">
    <source>
        <dbReference type="ARBA" id="ARBA00022765"/>
    </source>
</evidence>
<sequence length="588" mass="65764">MLDMSTEGDSVKSALSEANEKHATDNHTDDSSQDSEDIKEGEQVDKLAENNVDGEKNDKSKGESTEGTEGESDQESETSEKKEDVDGAKNEDDEKPEDKEKKSEGDKASDKTKKEEKDEKSEDDEGEQEDQKVESDKPAKDSKNAKDSKPKEEKASTASEKDEEEDEEDQEPEDEEDEASNKKDEKKSKKKGVPLLDQPLETSGKRERKNVQKFDEEDNKKEPQKIEFEEGAGTPLGEIPRVEASINRYKSDELKFLHKLLFKGQATKAMFKKNIRKFNGFSFEKDSDEYKKKIDVLKKSEVKVLKTTCEILDLQKTGNRDEISERVMEFLMEPKDSGKPVGGTGRPKRASAVRANNRGLIQTLSVGYSSHDDYSSDDKQASRSRRDKVGKRANLKEDSSSDEEFKPGDASDASDEKPRAVGKRKRGRPKKGSSEEEELASSLSGGSSDESDDAPKSKRRKSVTKNSKAKPKTPSRRGRPAKAAPPRSAAKRGRKPKNVSSEDEEEDEKMEEGSSSEDEPLVKKKAKASEPPTDDEIKDFIKSVLEGANLEEITMKTVCQRVYDNYPKFDLTARKNFIKSTVRSLIST</sequence>
<organism evidence="12 13">
    <name type="scientific">Ceutorhynchus assimilis</name>
    <name type="common">cabbage seed weevil</name>
    <dbReference type="NCBI Taxonomy" id="467358"/>
    <lineage>
        <taxon>Eukaryota</taxon>
        <taxon>Metazoa</taxon>
        <taxon>Ecdysozoa</taxon>
        <taxon>Arthropoda</taxon>
        <taxon>Hexapoda</taxon>
        <taxon>Insecta</taxon>
        <taxon>Pterygota</taxon>
        <taxon>Neoptera</taxon>
        <taxon>Endopterygota</taxon>
        <taxon>Coleoptera</taxon>
        <taxon>Polyphaga</taxon>
        <taxon>Cucujiformia</taxon>
        <taxon>Curculionidae</taxon>
        <taxon>Ceutorhynchinae</taxon>
        <taxon>Ceutorhynchus</taxon>
    </lineage>
</organism>
<evidence type="ECO:0000313" key="13">
    <source>
        <dbReference type="Proteomes" id="UP001152799"/>
    </source>
</evidence>
<evidence type="ECO:0000256" key="1">
    <source>
        <dbReference type="ARBA" id="ARBA00004123"/>
    </source>
</evidence>
<dbReference type="GO" id="GO:0042393">
    <property type="term" value="F:histone binding"/>
    <property type="evidence" value="ECO:0007669"/>
    <property type="project" value="TreeGrafter"/>
</dbReference>
<dbReference type="AlphaFoldDB" id="A0A9N9MJC6"/>
<feature type="compositionally biased region" description="Basic and acidic residues" evidence="10">
    <location>
        <begin position="129"/>
        <end position="155"/>
    </location>
</feature>
<dbReference type="OrthoDB" id="10248551at2759"/>
<dbReference type="Gene3D" id="1.10.10.60">
    <property type="entry name" value="Homeodomain-like"/>
    <property type="match status" value="1"/>
</dbReference>
<feature type="compositionally biased region" description="Acidic residues" evidence="10">
    <location>
        <begin position="66"/>
        <end position="77"/>
    </location>
</feature>
<keyword evidence="6" id="KW-0539">Nucleus</keyword>
<feature type="region of interest" description="Disordered" evidence="10">
    <location>
        <begin position="331"/>
        <end position="537"/>
    </location>
</feature>
<feature type="compositionally biased region" description="Acidic residues" evidence="10">
    <location>
        <begin position="161"/>
        <end position="178"/>
    </location>
</feature>
<feature type="compositionally biased region" description="Basic and acidic residues" evidence="10">
    <location>
        <begin position="18"/>
        <end position="64"/>
    </location>
</feature>
<keyword evidence="13" id="KW-1185">Reference proteome</keyword>
<accession>A0A9N9MJC6</accession>
<keyword evidence="2" id="KW-0597">Phosphoprotein</keyword>
<dbReference type="FunFam" id="1.10.10.60:FF:000148">
    <property type="entry name" value="Dek, isoform B"/>
    <property type="match status" value="1"/>
</dbReference>
<keyword evidence="4" id="KW-0156">Chromatin regulator</keyword>
<feature type="compositionally biased region" description="Basic and acidic residues" evidence="10">
    <location>
        <begin position="394"/>
        <end position="419"/>
    </location>
</feature>
<evidence type="ECO:0000256" key="9">
    <source>
        <dbReference type="ARBA" id="ARBA00074520"/>
    </source>
</evidence>
<proteinExistence type="predicted"/>
<evidence type="ECO:0000256" key="7">
    <source>
        <dbReference type="ARBA" id="ARBA00056057"/>
    </source>
</evidence>
<feature type="region of interest" description="Disordered" evidence="10">
    <location>
        <begin position="1"/>
        <end position="234"/>
    </location>
</feature>
<dbReference type="GO" id="GO:0006325">
    <property type="term" value="P:chromatin organization"/>
    <property type="evidence" value="ECO:0007669"/>
    <property type="project" value="UniProtKB-KW"/>
</dbReference>
<evidence type="ECO:0000259" key="11">
    <source>
        <dbReference type="PROSITE" id="PS51998"/>
    </source>
</evidence>
<dbReference type="PROSITE" id="PS51998">
    <property type="entry name" value="DEK_C"/>
    <property type="match status" value="1"/>
</dbReference>
<dbReference type="Proteomes" id="UP001152799">
    <property type="component" value="Chromosome 2"/>
</dbReference>
<dbReference type="PANTHER" id="PTHR13468">
    <property type="entry name" value="DEK PROTEIN"/>
    <property type="match status" value="1"/>
</dbReference>
<feature type="compositionally biased region" description="Basic and acidic residues" evidence="10">
    <location>
        <begin position="370"/>
        <end position="381"/>
    </location>
</feature>
<evidence type="ECO:0000256" key="8">
    <source>
        <dbReference type="ARBA" id="ARBA00064832"/>
    </source>
</evidence>
<dbReference type="EMBL" id="OU892278">
    <property type="protein sequence ID" value="CAG9764007.1"/>
    <property type="molecule type" value="Genomic_DNA"/>
</dbReference>
<dbReference type="SUPFAM" id="SSF109715">
    <property type="entry name" value="DEK C-terminal domain"/>
    <property type="match status" value="1"/>
</dbReference>
<feature type="compositionally biased region" description="Basic residues" evidence="10">
    <location>
        <begin position="457"/>
        <end position="480"/>
    </location>
</feature>
<evidence type="ECO:0000256" key="2">
    <source>
        <dbReference type="ARBA" id="ARBA00022553"/>
    </source>
</evidence>
<dbReference type="InterPro" id="IPR044198">
    <property type="entry name" value="DEK"/>
</dbReference>
<evidence type="ECO:0000313" key="12">
    <source>
        <dbReference type="EMBL" id="CAG9764007.1"/>
    </source>
</evidence>
<keyword evidence="3" id="KW-0013">ADP-ribosylation</keyword>
<feature type="compositionally biased region" description="Basic and acidic residues" evidence="10">
    <location>
        <begin position="78"/>
        <end position="120"/>
    </location>
</feature>
<evidence type="ECO:0000256" key="4">
    <source>
        <dbReference type="ARBA" id="ARBA00022853"/>
    </source>
</evidence>
<feature type="compositionally biased region" description="Acidic residues" evidence="10">
    <location>
        <begin position="501"/>
        <end position="519"/>
    </location>
</feature>
<feature type="domain" description="DEK-C" evidence="11">
    <location>
        <begin position="531"/>
        <end position="587"/>
    </location>
</feature>
<feature type="compositionally biased region" description="Basic residues" evidence="10">
    <location>
        <begin position="382"/>
        <end position="393"/>
    </location>
</feature>
<comment type="subcellular location">
    <subcellularLocation>
        <location evidence="1">Nucleus</location>
    </subcellularLocation>
</comment>
<dbReference type="GO" id="GO:0005634">
    <property type="term" value="C:nucleus"/>
    <property type="evidence" value="ECO:0007669"/>
    <property type="project" value="UniProtKB-SubCell"/>
</dbReference>
<evidence type="ECO:0000256" key="5">
    <source>
        <dbReference type="ARBA" id="ARBA00023125"/>
    </source>
</evidence>
<keyword evidence="5" id="KW-0238">DNA-binding</keyword>
<evidence type="ECO:0000256" key="6">
    <source>
        <dbReference type="ARBA" id="ARBA00023242"/>
    </source>
</evidence>
<protein>
    <recommendedName>
        <fullName evidence="9">Protein DEK</fullName>
    </recommendedName>
</protein>
<name>A0A9N9MJC6_9CUCU</name>
<dbReference type="GO" id="GO:2000779">
    <property type="term" value="P:regulation of double-strand break repair"/>
    <property type="evidence" value="ECO:0007669"/>
    <property type="project" value="TreeGrafter"/>
</dbReference>